<dbReference type="EMBL" id="KQ256803">
    <property type="protein sequence ID" value="KNC65099.1"/>
    <property type="molecule type" value="Genomic_DNA"/>
</dbReference>
<sequence>SCREAEAQILEEPTPEDSSFCPGLFAFIPPAIEMSKESLDNLGTIQSMLR</sequence>
<evidence type="ECO:0000313" key="2">
    <source>
        <dbReference type="Proteomes" id="UP000054560"/>
    </source>
</evidence>
<dbReference type="AlphaFoldDB" id="A0A0L0EKX2"/>
<protein>
    <submittedName>
        <fullName evidence="1">Uncharacterized protein</fullName>
    </submittedName>
</protein>
<proteinExistence type="predicted"/>
<organism evidence="1 2">
    <name type="scientific">Sphaeroforma arctica JP610</name>
    <dbReference type="NCBI Taxonomy" id="667725"/>
    <lineage>
        <taxon>Eukaryota</taxon>
        <taxon>Ichthyosporea</taxon>
        <taxon>Ichthyophonida</taxon>
        <taxon>Sphaeroforma</taxon>
    </lineage>
</organism>
<dbReference type="GeneID" id="25918786"/>
<gene>
    <name evidence="1" type="ORF">SARC_18282</name>
</gene>
<name>A0A0L0EKX2_9EUKA</name>
<evidence type="ECO:0000313" key="1">
    <source>
        <dbReference type="EMBL" id="KNC65099.1"/>
    </source>
</evidence>
<keyword evidence="2" id="KW-1185">Reference proteome</keyword>
<feature type="non-terminal residue" evidence="1">
    <location>
        <position position="1"/>
    </location>
</feature>
<dbReference type="RefSeq" id="XP_014143116.1">
    <property type="nucleotide sequence ID" value="XM_014287641.1"/>
</dbReference>
<accession>A0A0L0EKX2</accession>
<reference evidence="1 2" key="1">
    <citation type="submission" date="2011-02" db="EMBL/GenBank/DDBJ databases">
        <title>The Genome Sequence of Sphaeroforma arctica JP610.</title>
        <authorList>
            <consortium name="The Broad Institute Genome Sequencing Platform"/>
            <person name="Russ C."/>
            <person name="Cuomo C."/>
            <person name="Young S.K."/>
            <person name="Zeng Q."/>
            <person name="Gargeya S."/>
            <person name="Alvarado L."/>
            <person name="Berlin A."/>
            <person name="Chapman S.B."/>
            <person name="Chen Z."/>
            <person name="Freedman E."/>
            <person name="Gellesch M."/>
            <person name="Goldberg J."/>
            <person name="Griggs A."/>
            <person name="Gujja S."/>
            <person name="Heilman E."/>
            <person name="Heiman D."/>
            <person name="Howarth C."/>
            <person name="Mehta T."/>
            <person name="Neiman D."/>
            <person name="Pearson M."/>
            <person name="Roberts A."/>
            <person name="Saif S."/>
            <person name="Shea T."/>
            <person name="Shenoy N."/>
            <person name="Sisk P."/>
            <person name="Stolte C."/>
            <person name="Sykes S."/>
            <person name="White J."/>
            <person name="Yandava C."/>
            <person name="Burger G."/>
            <person name="Gray M.W."/>
            <person name="Holland P.W.H."/>
            <person name="King N."/>
            <person name="Lang F.B.F."/>
            <person name="Roger A.J."/>
            <person name="Ruiz-Trillo I."/>
            <person name="Haas B."/>
            <person name="Nusbaum C."/>
            <person name="Birren B."/>
        </authorList>
    </citation>
    <scope>NUCLEOTIDE SEQUENCE [LARGE SCALE GENOMIC DNA]</scope>
    <source>
        <strain evidence="1 2">JP610</strain>
    </source>
</reference>
<dbReference type="Proteomes" id="UP000054560">
    <property type="component" value="Unassembled WGS sequence"/>
</dbReference>